<proteinExistence type="predicted"/>
<evidence type="ECO:0000313" key="3">
    <source>
        <dbReference type="Proteomes" id="UP001205740"/>
    </source>
</evidence>
<dbReference type="InterPro" id="IPR023213">
    <property type="entry name" value="CAT-like_dom_sf"/>
</dbReference>
<organism evidence="2 3">
    <name type="scientific">Williamsia serinedens</name>
    <dbReference type="NCBI Taxonomy" id="391736"/>
    <lineage>
        <taxon>Bacteria</taxon>
        <taxon>Bacillati</taxon>
        <taxon>Actinomycetota</taxon>
        <taxon>Actinomycetes</taxon>
        <taxon>Mycobacteriales</taxon>
        <taxon>Nocardiaceae</taxon>
        <taxon>Williamsia</taxon>
    </lineage>
</organism>
<comment type="caution">
    <text evidence="2">The sequence shown here is derived from an EMBL/GenBank/DDBJ whole genome shotgun (WGS) entry which is preliminary data.</text>
</comment>
<dbReference type="PANTHER" id="PTHR45527:SF1">
    <property type="entry name" value="FATTY ACID SYNTHASE"/>
    <property type="match status" value="1"/>
</dbReference>
<dbReference type="Proteomes" id="UP001205740">
    <property type="component" value="Unassembled WGS sequence"/>
</dbReference>
<dbReference type="Gene3D" id="3.30.559.30">
    <property type="entry name" value="Nonribosomal peptide synthetase, condensation domain"/>
    <property type="match status" value="1"/>
</dbReference>
<dbReference type="Pfam" id="PF00668">
    <property type="entry name" value="Condensation"/>
    <property type="match status" value="1"/>
</dbReference>
<name>A0ABT1GZ88_9NOCA</name>
<dbReference type="Gene3D" id="3.30.559.10">
    <property type="entry name" value="Chloramphenicol acetyltransferase-like domain"/>
    <property type="match status" value="1"/>
</dbReference>
<dbReference type="PANTHER" id="PTHR45527">
    <property type="entry name" value="NONRIBOSOMAL PEPTIDE SYNTHETASE"/>
    <property type="match status" value="1"/>
</dbReference>
<evidence type="ECO:0000259" key="1">
    <source>
        <dbReference type="Pfam" id="PF00668"/>
    </source>
</evidence>
<dbReference type="SUPFAM" id="SSF52777">
    <property type="entry name" value="CoA-dependent acyltransferases"/>
    <property type="match status" value="2"/>
</dbReference>
<keyword evidence="3" id="KW-1185">Reference proteome</keyword>
<accession>A0ABT1GZ88</accession>
<evidence type="ECO:0000313" key="2">
    <source>
        <dbReference type="EMBL" id="MCP2160310.1"/>
    </source>
</evidence>
<dbReference type="InterPro" id="IPR001242">
    <property type="entry name" value="Condensation_dom"/>
</dbReference>
<sequence length="458" mass="49195">MAHRYREPVLLTTLANLRIPAGRLRRWSATAVGEGAPHPVGPSENERFHLEAVRAGGSGWLAVTVEIRTAAIDPDRLVAAFRAVVDHHEVLRSHFVLDVDGIPHRRLHRRGDISLRPVGTVHALDERGIRDELAEAVAGCTALSPASHLLAVVEHGDTCTVVCAFDHCYVDAHSLAVVAEDLVAAYGGEALPPAGSFLDHLVGTAVTEPGDDDPGVRGWADFLAATDHTVPEYPVDLGVTPGEFAPSRIHVAEVLTRAEADAHTESGTRRRVRTYPMLLTALAQATRDHGGPDRLPVVLPIHTRTDGDSSRSVGWCVANAPVVIDAGPVVGDDPERVLRAATVAVADALPLAAVDLTTVYGRFGHLLRKPRHDVFMVSYLDYRRFTRLPSLHARHISSDGRADDLQLWFWRDDDGISVRARFPDTAVAASLVTSVVDDLVARARAAVPAASDAAAAPV</sequence>
<feature type="domain" description="Condensation" evidence="1">
    <location>
        <begin position="51"/>
        <end position="328"/>
    </location>
</feature>
<protein>
    <submittedName>
        <fullName evidence="2">Condensation domain-containing protein</fullName>
    </submittedName>
</protein>
<gene>
    <name evidence="2" type="ORF">LX12_001497</name>
</gene>
<reference evidence="2 3" key="1">
    <citation type="submission" date="2022-06" db="EMBL/GenBank/DDBJ databases">
        <title>Genomic Encyclopedia of Archaeal and Bacterial Type Strains, Phase II (KMG-II): from individual species to whole genera.</title>
        <authorList>
            <person name="Goeker M."/>
        </authorList>
    </citation>
    <scope>NUCLEOTIDE SEQUENCE [LARGE SCALE GENOMIC DNA]</scope>
    <source>
        <strain evidence="2 3">DSM 45037</strain>
    </source>
</reference>
<dbReference type="EMBL" id="JAMTCG010000003">
    <property type="protein sequence ID" value="MCP2160310.1"/>
    <property type="molecule type" value="Genomic_DNA"/>
</dbReference>